<feature type="binding site" evidence="8">
    <location>
        <begin position="55"/>
        <end position="59"/>
    </location>
    <ligand>
        <name>GTP</name>
        <dbReference type="ChEBI" id="CHEBI:37565"/>
        <label>1</label>
    </ligand>
</feature>
<dbReference type="PRINTS" id="PR00326">
    <property type="entry name" value="GTP1OBG"/>
</dbReference>
<dbReference type="InterPro" id="IPR016484">
    <property type="entry name" value="GTPase_Der"/>
</dbReference>
<dbReference type="eggNOG" id="COG1160">
    <property type="taxonomic scope" value="Bacteria"/>
</dbReference>
<evidence type="ECO:0000256" key="1">
    <source>
        <dbReference type="ARBA" id="ARBA00008279"/>
    </source>
</evidence>
<dbReference type="InterPro" id="IPR005225">
    <property type="entry name" value="Small_GTP-bd"/>
</dbReference>
<keyword evidence="4 10" id="KW-0677">Repeat</keyword>
<feature type="binding site" evidence="8">
    <location>
        <begin position="180"/>
        <end position="187"/>
    </location>
    <ligand>
        <name>GTP</name>
        <dbReference type="ChEBI" id="CHEBI:37565"/>
        <label>2</label>
    </ligand>
</feature>
<evidence type="ECO:0000313" key="12">
    <source>
        <dbReference type="EMBL" id="BAI80541.1"/>
    </source>
</evidence>
<dbReference type="InterPro" id="IPR027417">
    <property type="entry name" value="P-loop_NTPase"/>
</dbReference>
<evidence type="ECO:0000256" key="8">
    <source>
        <dbReference type="HAMAP-Rule" id="MF_00195"/>
    </source>
</evidence>
<proteinExistence type="inferred from homology"/>
<evidence type="ECO:0000256" key="3">
    <source>
        <dbReference type="ARBA" id="ARBA00022517"/>
    </source>
</evidence>
<dbReference type="OrthoDB" id="9805918at2"/>
<dbReference type="FunFam" id="3.40.50.300:FF:000057">
    <property type="entry name" value="GTPase Der"/>
    <property type="match status" value="1"/>
</dbReference>
<reference evidence="12 13" key="1">
    <citation type="journal article" date="2010" name="DNA Res.">
        <title>Bacterial lifestyle in a deep-sea hydrothermal vent chimney revealed by the genome sequence of the thermophilic bacterium Deferribacter desulfuricans SSM1.</title>
        <authorList>
            <person name="Takaki Y."/>
            <person name="Shimamura S."/>
            <person name="Nakagawa S."/>
            <person name="Fukuhara Y."/>
            <person name="Horikawa H."/>
            <person name="Ankai A."/>
            <person name="Harada T."/>
            <person name="Hosoyama A."/>
            <person name="Oguchi A."/>
            <person name="Fukui S."/>
            <person name="Fujita N."/>
            <person name="Takami H."/>
            <person name="Takai K."/>
        </authorList>
    </citation>
    <scope>NUCLEOTIDE SEQUENCE [LARGE SCALE GENOMIC DNA]</scope>
    <source>
        <strain evidence="13">DSM 14783 / JCM 11476 / NBRC 101012 / SSM1</strain>
    </source>
</reference>
<feature type="domain" description="EngA-type G" evidence="11">
    <location>
        <begin position="174"/>
        <end position="350"/>
    </location>
</feature>
<keyword evidence="3 8" id="KW-0690">Ribosome biogenesis</keyword>
<dbReference type="AlphaFoldDB" id="D3PD68"/>
<name>D3PD68_DEFDS</name>
<feature type="binding site" evidence="8">
    <location>
        <begin position="8"/>
        <end position="15"/>
    </location>
    <ligand>
        <name>GTP</name>
        <dbReference type="ChEBI" id="CHEBI:37565"/>
        <label>1</label>
    </ligand>
</feature>
<dbReference type="Pfam" id="PF14714">
    <property type="entry name" value="KH_dom-like"/>
    <property type="match status" value="1"/>
</dbReference>
<dbReference type="NCBIfam" id="TIGR00231">
    <property type="entry name" value="small_GTP"/>
    <property type="match status" value="2"/>
</dbReference>
<accession>D3PD68</accession>
<keyword evidence="6 8" id="KW-0342">GTP-binding</keyword>
<dbReference type="STRING" id="639282.DEFDS_1072"/>
<dbReference type="PROSITE" id="PS51712">
    <property type="entry name" value="G_ENGA"/>
    <property type="match status" value="2"/>
</dbReference>
<dbReference type="Pfam" id="PF01926">
    <property type="entry name" value="MMR_HSR1"/>
    <property type="match status" value="2"/>
</dbReference>
<dbReference type="InterPro" id="IPR031166">
    <property type="entry name" value="G_ENGA"/>
</dbReference>
<dbReference type="PIRSF" id="PIRSF006485">
    <property type="entry name" value="GTP-binding_EngA"/>
    <property type="match status" value="1"/>
</dbReference>
<dbReference type="Proteomes" id="UP000001520">
    <property type="component" value="Chromosome"/>
</dbReference>
<evidence type="ECO:0000313" key="13">
    <source>
        <dbReference type="Proteomes" id="UP000001520"/>
    </source>
</evidence>
<feature type="binding site" evidence="8">
    <location>
        <begin position="293"/>
        <end position="296"/>
    </location>
    <ligand>
        <name>GTP</name>
        <dbReference type="ChEBI" id="CHEBI:37565"/>
        <label>2</label>
    </ligand>
</feature>
<dbReference type="CDD" id="cd01894">
    <property type="entry name" value="EngA1"/>
    <property type="match status" value="1"/>
</dbReference>
<evidence type="ECO:0000256" key="9">
    <source>
        <dbReference type="PROSITE-ProRule" id="PRU01049"/>
    </source>
</evidence>
<dbReference type="NCBIfam" id="TIGR03594">
    <property type="entry name" value="GTPase_EngA"/>
    <property type="match status" value="1"/>
</dbReference>
<dbReference type="Gene3D" id="3.40.50.300">
    <property type="entry name" value="P-loop containing nucleotide triphosphate hydrolases"/>
    <property type="match status" value="2"/>
</dbReference>
<protein>
    <recommendedName>
        <fullName evidence="2 8">GTPase Der</fullName>
    </recommendedName>
    <alternativeName>
        <fullName evidence="7 8">GTP-binding protein EngA</fullName>
    </alternativeName>
</protein>
<dbReference type="HOGENOM" id="CLU_016077_6_2_0"/>
<sequence>MFTVGIIGRPNVGKSTLFNRLAGKRIAIVDDMPGVTRDRLEYIAEWEGKKFKIVDTCGYDLREELLKKEMIKQFYASLDEADFFVLLVDAKEGLHPLDEMVCNILREREKKFIVVANKVDNEKLQSFVADFYQLGVEEIIPISATHGKNVDILLDKIIENYVEDEEVTDFIDSIKVVVVGRPNVGKSSLINSWLGDERLIVTPIPGTTRDSVDTYFEYNSKKYTLIDTAGIRKKSVMFKDKIEKYGFYRSYDAIRRADIAVGLIDATEGVTERDVKVIADAYEAGRPVVLAINKWDAINKDEKVGKKFKEEIAEKFKFLNNPPVIFISALTRKNIFKIFDAVDNLYAEYSKRIQTSKLNKLLEHVQMLHQPPVVKNRRVKFYYMTQVDIKPPHFVIFVNYPDSVHFSYKRFIVNQLRENFGFKGVPLIVSYRKRGEET</sequence>
<dbReference type="GO" id="GO:0042254">
    <property type="term" value="P:ribosome biogenesis"/>
    <property type="evidence" value="ECO:0007669"/>
    <property type="project" value="UniProtKB-KW"/>
</dbReference>
<evidence type="ECO:0000256" key="2">
    <source>
        <dbReference type="ARBA" id="ARBA00020953"/>
    </source>
</evidence>
<dbReference type="RefSeq" id="WP_013007788.1">
    <property type="nucleotide sequence ID" value="NC_013939.1"/>
</dbReference>
<comment type="function">
    <text evidence="8 10">GTPase that plays an essential role in the late steps of ribosome biogenesis.</text>
</comment>
<evidence type="ECO:0000256" key="5">
    <source>
        <dbReference type="ARBA" id="ARBA00022741"/>
    </source>
</evidence>
<evidence type="ECO:0000256" key="10">
    <source>
        <dbReference type="RuleBase" id="RU004481"/>
    </source>
</evidence>
<dbReference type="CDD" id="cd01895">
    <property type="entry name" value="EngA2"/>
    <property type="match status" value="1"/>
</dbReference>
<dbReference type="InterPro" id="IPR015946">
    <property type="entry name" value="KH_dom-like_a/b"/>
</dbReference>
<keyword evidence="5 8" id="KW-0547">Nucleotide-binding</keyword>
<dbReference type="InterPro" id="IPR006073">
    <property type="entry name" value="GTP-bd"/>
</dbReference>
<dbReference type="PANTHER" id="PTHR43834">
    <property type="entry name" value="GTPASE DER"/>
    <property type="match status" value="1"/>
</dbReference>
<feature type="binding site" evidence="8">
    <location>
        <begin position="117"/>
        <end position="120"/>
    </location>
    <ligand>
        <name>GTP</name>
        <dbReference type="ChEBI" id="CHEBI:37565"/>
        <label>1</label>
    </ligand>
</feature>
<evidence type="ECO:0000256" key="6">
    <source>
        <dbReference type="ARBA" id="ARBA00023134"/>
    </source>
</evidence>
<evidence type="ECO:0000256" key="7">
    <source>
        <dbReference type="ARBA" id="ARBA00032345"/>
    </source>
</evidence>
<dbReference type="EMBL" id="AP011529">
    <property type="protein sequence ID" value="BAI80541.1"/>
    <property type="molecule type" value="Genomic_DNA"/>
</dbReference>
<organism evidence="12 13">
    <name type="scientific">Deferribacter desulfuricans (strain DSM 14783 / JCM 11476 / NBRC 101012 / SSM1)</name>
    <dbReference type="NCBI Taxonomy" id="639282"/>
    <lineage>
        <taxon>Bacteria</taxon>
        <taxon>Pseudomonadati</taxon>
        <taxon>Deferribacterota</taxon>
        <taxon>Deferribacteres</taxon>
        <taxon>Deferribacterales</taxon>
        <taxon>Deferribacteraceae</taxon>
        <taxon>Deferribacter</taxon>
    </lineage>
</organism>
<dbReference type="SUPFAM" id="SSF52540">
    <property type="entry name" value="P-loop containing nucleoside triphosphate hydrolases"/>
    <property type="match status" value="2"/>
</dbReference>
<dbReference type="Gene3D" id="3.30.300.20">
    <property type="match status" value="1"/>
</dbReference>
<keyword evidence="13" id="KW-1185">Reference proteome</keyword>
<evidence type="ECO:0000259" key="11">
    <source>
        <dbReference type="PROSITE" id="PS51712"/>
    </source>
</evidence>
<feature type="domain" description="EngA-type G" evidence="11">
    <location>
        <begin position="2"/>
        <end position="165"/>
    </location>
</feature>
<feature type="binding site" evidence="8">
    <location>
        <begin position="227"/>
        <end position="231"/>
    </location>
    <ligand>
        <name>GTP</name>
        <dbReference type="ChEBI" id="CHEBI:37565"/>
        <label>2</label>
    </ligand>
</feature>
<dbReference type="FunFam" id="3.40.50.300:FF:000040">
    <property type="entry name" value="GTPase Der"/>
    <property type="match status" value="1"/>
</dbReference>
<dbReference type="GO" id="GO:0043022">
    <property type="term" value="F:ribosome binding"/>
    <property type="evidence" value="ECO:0007669"/>
    <property type="project" value="TreeGrafter"/>
</dbReference>
<dbReference type="GO" id="GO:0005525">
    <property type="term" value="F:GTP binding"/>
    <property type="evidence" value="ECO:0007669"/>
    <property type="project" value="UniProtKB-UniRule"/>
</dbReference>
<dbReference type="HAMAP" id="MF_00195">
    <property type="entry name" value="GTPase_Der"/>
    <property type="match status" value="1"/>
</dbReference>
<gene>
    <name evidence="8" type="primary">der</name>
    <name evidence="12" type="ordered locus">DEFDS_1072</name>
</gene>
<evidence type="ECO:0000256" key="4">
    <source>
        <dbReference type="ARBA" id="ARBA00022737"/>
    </source>
</evidence>
<dbReference type="KEGG" id="ddf:DEFDS_1072"/>
<dbReference type="PANTHER" id="PTHR43834:SF6">
    <property type="entry name" value="GTPASE DER"/>
    <property type="match status" value="1"/>
</dbReference>
<dbReference type="FunFam" id="3.30.300.20:FF:000004">
    <property type="entry name" value="GTPase Der"/>
    <property type="match status" value="1"/>
</dbReference>
<comment type="subunit">
    <text evidence="8">Associates with the 50S ribosomal subunit.</text>
</comment>
<dbReference type="InterPro" id="IPR032859">
    <property type="entry name" value="KH_dom-like"/>
</dbReference>
<comment type="similarity">
    <text evidence="1 8 9 10">Belongs to the TRAFAC class TrmE-Era-EngA-EngB-Septin-like GTPase superfamily. EngA (Der) GTPase family.</text>
</comment>